<dbReference type="InterPro" id="IPR008927">
    <property type="entry name" value="6-PGluconate_DH-like_C_sf"/>
</dbReference>
<dbReference type="PANTHER" id="PTHR22981">
    <property type="entry name" value="3-HYDROXYISOBUTYRATE DEHYDROGENASE-RELATED"/>
    <property type="match status" value="1"/>
</dbReference>
<dbReference type="SUPFAM" id="SSF48179">
    <property type="entry name" value="6-phosphogluconate dehydrogenase C-terminal domain-like"/>
    <property type="match status" value="1"/>
</dbReference>
<evidence type="ECO:0000256" key="2">
    <source>
        <dbReference type="ARBA" id="ARBA00023027"/>
    </source>
</evidence>
<protein>
    <submittedName>
        <fullName evidence="6">NAD(P)-dependent oxidoreductase</fullName>
    </submittedName>
</protein>
<dbReference type="InterPro" id="IPR013328">
    <property type="entry name" value="6PGD_dom2"/>
</dbReference>
<dbReference type="AlphaFoldDB" id="A0AAE3N7Z9"/>
<feature type="domain" description="6-phosphogluconate dehydrogenase NADP-binding" evidence="4">
    <location>
        <begin position="20"/>
        <end position="175"/>
    </location>
</feature>
<dbReference type="Proteomes" id="UP001212602">
    <property type="component" value="Unassembled WGS sequence"/>
</dbReference>
<keyword evidence="2" id="KW-0520">NAD</keyword>
<comment type="caution">
    <text evidence="6">The sequence shown here is derived from an EMBL/GenBank/DDBJ whole genome shotgun (WGS) entry which is preliminary data.</text>
</comment>
<reference evidence="6" key="1">
    <citation type="submission" date="2023-01" db="EMBL/GenBank/DDBJ databases">
        <title>Xenophilus mangrovi sp. nov., isolated from soil of Mangrove nature reserve.</title>
        <authorList>
            <person name="Xu S."/>
            <person name="Liu Z."/>
            <person name="Xu Y."/>
        </authorList>
    </citation>
    <scope>NUCLEOTIDE SEQUENCE</scope>
    <source>
        <strain evidence="6">YW8</strain>
    </source>
</reference>
<feature type="domain" description="3-hydroxyisobutyrate dehydrogenase-like NAD-binding" evidence="5">
    <location>
        <begin position="181"/>
        <end position="298"/>
    </location>
</feature>
<evidence type="ECO:0000313" key="6">
    <source>
        <dbReference type="EMBL" id="MDA7416036.1"/>
    </source>
</evidence>
<evidence type="ECO:0000256" key="3">
    <source>
        <dbReference type="PIRSR" id="PIRSR000103-1"/>
    </source>
</evidence>
<dbReference type="Gene3D" id="1.10.1040.10">
    <property type="entry name" value="N-(1-d-carboxylethyl)-l-norvaline Dehydrogenase, domain 2"/>
    <property type="match status" value="1"/>
</dbReference>
<dbReference type="PANTHER" id="PTHR22981:SF7">
    <property type="entry name" value="3-HYDROXYISOBUTYRATE DEHYDROGENASE, MITOCHONDRIAL"/>
    <property type="match status" value="1"/>
</dbReference>
<dbReference type="GO" id="GO:0051287">
    <property type="term" value="F:NAD binding"/>
    <property type="evidence" value="ECO:0007669"/>
    <property type="project" value="InterPro"/>
</dbReference>
<dbReference type="InterPro" id="IPR029154">
    <property type="entry name" value="HIBADH-like_NADP-bd"/>
</dbReference>
<accession>A0AAE3N7Z9</accession>
<dbReference type="EMBL" id="JAQIPB010000002">
    <property type="protein sequence ID" value="MDA7416036.1"/>
    <property type="molecule type" value="Genomic_DNA"/>
</dbReference>
<keyword evidence="7" id="KW-1185">Reference proteome</keyword>
<keyword evidence="1" id="KW-0560">Oxidoreductase</keyword>
<feature type="active site" evidence="3">
    <location>
        <position position="185"/>
    </location>
</feature>
<name>A0AAE3N7Z9_9BURK</name>
<dbReference type="InterPro" id="IPR015815">
    <property type="entry name" value="HIBADH-related"/>
</dbReference>
<dbReference type="Gene3D" id="3.40.50.720">
    <property type="entry name" value="NAD(P)-binding Rossmann-like Domain"/>
    <property type="match status" value="1"/>
</dbReference>
<dbReference type="GO" id="GO:0016616">
    <property type="term" value="F:oxidoreductase activity, acting on the CH-OH group of donors, NAD or NADP as acceptor"/>
    <property type="evidence" value="ECO:0007669"/>
    <property type="project" value="TreeGrafter"/>
</dbReference>
<dbReference type="SUPFAM" id="SSF51735">
    <property type="entry name" value="NAD(P)-binding Rossmann-fold domains"/>
    <property type="match status" value="1"/>
</dbReference>
<dbReference type="Pfam" id="PF03446">
    <property type="entry name" value="NAD_binding_2"/>
    <property type="match status" value="1"/>
</dbReference>
<dbReference type="Pfam" id="PF14833">
    <property type="entry name" value="NAD_binding_11"/>
    <property type="match status" value="1"/>
</dbReference>
<evidence type="ECO:0000256" key="1">
    <source>
        <dbReference type="ARBA" id="ARBA00023002"/>
    </source>
</evidence>
<evidence type="ECO:0000259" key="4">
    <source>
        <dbReference type="Pfam" id="PF03446"/>
    </source>
</evidence>
<dbReference type="RefSeq" id="WP_271427274.1">
    <property type="nucleotide sequence ID" value="NZ_JAQIPB010000002.1"/>
</dbReference>
<organism evidence="6 7">
    <name type="scientific">Xenophilus arseniciresistens</name>
    <dbReference type="NCBI Taxonomy" id="1283306"/>
    <lineage>
        <taxon>Bacteria</taxon>
        <taxon>Pseudomonadati</taxon>
        <taxon>Pseudomonadota</taxon>
        <taxon>Betaproteobacteria</taxon>
        <taxon>Burkholderiales</taxon>
        <taxon>Comamonadaceae</taxon>
        <taxon>Xenophilus</taxon>
    </lineage>
</organism>
<gene>
    <name evidence="6" type="ORF">PGB34_06620</name>
</gene>
<evidence type="ECO:0000313" key="7">
    <source>
        <dbReference type="Proteomes" id="UP001212602"/>
    </source>
</evidence>
<proteinExistence type="predicted"/>
<dbReference type="InterPro" id="IPR036291">
    <property type="entry name" value="NAD(P)-bd_dom_sf"/>
</dbReference>
<evidence type="ECO:0000259" key="5">
    <source>
        <dbReference type="Pfam" id="PF14833"/>
    </source>
</evidence>
<dbReference type="GO" id="GO:0050661">
    <property type="term" value="F:NADP binding"/>
    <property type="evidence" value="ECO:0007669"/>
    <property type="project" value="InterPro"/>
</dbReference>
<sequence length="314" mass="33058">MAACSAGLLSCTDEKTALMKIGLIGLGNIGVHFANRLLAADHELLAYDPNPEALARVVARGATAATSNEDLAARAEVVLLCLPLPRIVLEVAAQVARGGKPRIVVDLSTTGPSVTREVEQLLAPHGIALVGAPVSGGTVAAEKGTLAVMPAGPQAAFAQVEPLLRVIGKNIFYLGEDPTLGQTMKIINNTLYATSMVASCEALVYGVKAGLDAKTMLDVLNVSSGRSFATLERIPQCVLDRSFPLRFTTELLHKDIKMCLDEAEKLGVPMQVNPAARQFLAFAISQGDGAKDNVFPIRHIEQWAGVQFGAKPAA</sequence>
<dbReference type="PIRSF" id="PIRSF000103">
    <property type="entry name" value="HIBADH"/>
    <property type="match status" value="1"/>
</dbReference>
<dbReference type="InterPro" id="IPR006115">
    <property type="entry name" value="6PGDH_NADP-bd"/>
</dbReference>